<dbReference type="GO" id="GO:0000122">
    <property type="term" value="P:negative regulation of transcription by RNA polymerase II"/>
    <property type="evidence" value="ECO:0007669"/>
    <property type="project" value="TreeGrafter"/>
</dbReference>
<protein>
    <submittedName>
        <fullName evidence="6">Ski-like protein</fullName>
    </submittedName>
</protein>
<name>A0AA97JIF5_EUBMA</name>
<evidence type="ECO:0000313" key="6">
    <source>
        <dbReference type="RefSeq" id="XP_054839002.1"/>
    </source>
</evidence>
<evidence type="ECO:0000256" key="1">
    <source>
        <dbReference type="ARBA" id="ARBA00009513"/>
    </source>
</evidence>
<dbReference type="Pfam" id="PF08782">
    <property type="entry name" value="c-SKI_SMAD_bind"/>
    <property type="match status" value="1"/>
</dbReference>
<evidence type="ECO:0000256" key="3">
    <source>
        <dbReference type="SAM" id="MobiDB-lite"/>
    </source>
</evidence>
<dbReference type="SMART" id="SM01046">
    <property type="entry name" value="c-SKI_SMAD_bind"/>
    <property type="match status" value="1"/>
</dbReference>
<feature type="coiled-coil region" evidence="2">
    <location>
        <begin position="566"/>
        <end position="686"/>
    </location>
</feature>
<keyword evidence="5" id="KW-1185">Reference proteome</keyword>
<dbReference type="GO" id="GO:0000981">
    <property type="term" value="F:DNA-binding transcription factor activity, RNA polymerase II-specific"/>
    <property type="evidence" value="ECO:0007669"/>
    <property type="project" value="TreeGrafter"/>
</dbReference>
<feature type="domain" description="c-SKI SMAD4-binding" evidence="4">
    <location>
        <begin position="263"/>
        <end position="358"/>
    </location>
</feature>
<dbReference type="AlphaFoldDB" id="A0AA97JIF5"/>
<dbReference type="GO" id="GO:0005667">
    <property type="term" value="C:transcription regulator complex"/>
    <property type="evidence" value="ECO:0007669"/>
    <property type="project" value="TreeGrafter"/>
</dbReference>
<dbReference type="GO" id="GO:0000978">
    <property type="term" value="F:RNA polymerase II cis-regulatory region sequence-specific DNA binding"/>
    <property type="evidence" value="ECO:0007669"/>
    <property type="project" value="TreeGrafter"/>
</dbReference>
<dbReference type="InterPro" id="IPR014890">
    <property type="entry name" value="c-SKI_SMAD4-bd_dom"/>
</dbReference>
<dbReference type="GO" id="GO:0030512">
    <property type="term" value="P:negative regulation of transforming growth factor beta receptor signaling pathway"/>
    <property type="evidence" value="ECO:0007669"/>
    <property type="project" value="TreeGrafter"/>
</dbReference>
<dbReference type="Gene3D" id="3.10.260.20">
    <property type="entry name" value="Ski"/>
    <property type="match status" value="1"/>
</dbReference>
<dbReference type="GO" id="GO:0005634">
    <property type="term" value="C:nucleus"/>
    <property type="evidence" value="ECO:0007669"/>
    <property type="project" value="TreeGrafter"/>
</dbReference>
<evidence type="ECO:0000313" key="5">
    <source>
        <dbReference type="Proteomes" id="UP001190640"/>
    </source>
</evidence>
<dbReference type="KEGG" id="emc:129332148"/>
<dbReference type="InterPro" id="IPR023216">
    <property type="entry name" value="Tscrpt_reg_SKI_SnoN"/>
</dbReference>
<comment type="similarity">
    <text evidence="1">Belongs to the SKI family.</text>
</comment>
<dbReference type="RefSeq" id="XP_054839002.1">
    <property type="nucleotide sequence ID" value="XM_054983027.1"/>
</dbReference>
<keyword evidence="2" id="KW-0175">Coiled coil</keyword>
<dbReference type="InterPro" id="IPR003380">
    <property type="entry name" value="SKI/SNO/DAC"/>
</dbReference>
<sequence>MEAPQINFPVGCQAKQKGTLVQEDGSPPAKKATTEGHVKDKVQTVINKLTTIKKEHLDECEENSREDREEDAKPNIAAASEPLNLNPGLKHTLAQFHLSSQSSLGGPAAFSARHSQESTSSVFVPLPSPQILPGPLLVPSDSSTELTQTLLEGESISCFKVGGEKRLCLPQVLNSVLRDFSLQQINTVCDELYIYCSRCTSDQLHILKVLGILPFNAPSCGLITLTDAQRLCNALLRPHTFPQNGSLLHAKNSLAQLKETGSAFEVEHECLGKCQGLFAPQFYLQPDSPCIQCSECYGMFSPQTFVMHSHRSPDKRTCHWGFESAKWHCYLHVNQKYLGTPEERDLKHLLEEMKEKFSVKNQKAQAKADSQYNLEFQQWYPVVKQEADTVNQPHSFMHPSYYFYMCDKMVAPNVSLTSSVSQCKEAAKTVEKISEVIKSLPGQSVKQHGSSKRKKAVFYQDSSLEVQEKVGVKLSTEVCAGLEQPVSTKPANRRKAEQISKTSIEGTEAELSSDVQSSAQPFTNDIGCDDDKGKIMEEVMKTYIKQQEKLHTILQKKQHLQMEVEMLNSSKAMKELTEEQQNLQKELESLQTEHAQRMQEFYIEQRDLEKKLEQVIKQKCTCDSNLEKDKEAEYAAQLAELRQRLDHAEADRQELQDELRQEREARQKLEMMIKELKLQIQKSSKSTKGK</sequence>
<dbReference type="FunFam" id="3.10.390.10:FF:000002">
    <property type="entry name" value="Putative ski oncogene"/>
    <property type="match status" value="1"/>
</dbReference>
<dbReference type="Proteomes" id="UP001190640">
    <property type="component" value="Chromosome 6"/>
</dbReference>
<dbReference type="GO" id="GO:0030514">
    <property type="term" value="P:negative regulation of BMP signaling pathway"/>
    <property type="evidence" value="ECO:0007669"/>
    <property type="project" value="TreeGrafter"/>
</dbReference>
<feature type="region of interest" description="Disordered" evidence="3">
    <location>
        <begin position="15"/>
        <end position="38"/>
    </location>
</feature>
<dbReference type="Gene3D" id="3.10.390.10">
    <property type="entry name" value="SAND domain-like"/>
    <property type="match status" value="1"/>
</dbReference>
<dbReference type="GO" id="GO:0005737">
    <property type="term" value="C:cytoplasm"/>
    <property type="evidence" value="ECO:0007669"/>
    <property type="project" value="TreeGrafter"/>
</dbReference>
<accession>A0AA97JIF5</accession>
<evidence type="ECO:0000256" key="2">
    <source>
        <dbReference type="SAM" id="Coils"/>
    </source>
</evidence>
<proteinExistence type="inferred from homology"/>
<dbReference type="CDD" id="cd21084">
    <property type="entry name" value="DHD_Sno"/>
    <property type="match status" value="1"/>
</dbReference>
<feature type="compositionally biased region" description="Polar residues" evidence="3">
    <location>
        <begin position="513"/>
        <end position="523"/>
    </location>
</feature>
<feature type="region of interest" description="Disordered" evidence="3">
    <location>
        <begin position="505"/>
        <end position="529"/>
    </location>
</feature>
<dbReference type="InterPro" id="IPR009061">
    <property type="entry name" value="DNA-bd_dom_put_sf"/>
</dbReference>
<dbReference type="FunFam" id="3.10.260.20:FF:000002">
    <property type="entry name" value="SKI-like oncogene a"/>
    <property type="match status" value="1"/>
</dbReference>
<dbReference type="GeneID" id="129332148"/>
<reference evidence="6" key="1">
    <citation type="submission" date="2025-08" db="UniProtKB">
        <authorList>
            <consortium name="RefSeq"/>
        </authorList>
    </citation>
    <scope>IDENTIFICATION</scope>
    <source>
        <tissue evidence="6">Blood</tissue>
    </source>
</reference>
<gene>
    <name evidence="6" type="primary">SKIL</name>
</gene>
<organism evidence="5 6">
    <name type="scientific">Eublepharis macularius</name>
    <name type="common">Leopard gecko</name>
    <name type="synonym">Cyrtodactylus macularius</name>
    <dbReference type="NCBI Taxonomy" id="481883"/>
    <lineage>
        <taxon>Eukaryota</taxon>
        <taxon>Metazoa</taxon>
        <taxon>Chordata</taxon>
        <taxon>Craniata</taxon>
        <taxon>Vertebrata</taxon>
        <taxon>Euteleostomi</taxon>
        <taxon>Lepidosauria</taxon>
        <taxon>Squamata</taxon>
        <taxon>Bifurcata</taxon>
        <taxon>Gekkota</taxon>
        <taxon>Eublepharidae</taxon>
        <taxon>Eublepharinae</taxon>
        <taxon>Eublepharis</taxon>
    </lineage>
</organism>
<dbReference type="PANTHER" id="PTHR10005">
    <property type="entry name" value="SKI ONCOGENE-RELATED"/>
    <property type="match status" value="1"/>
</dbReference>
<dbReference type="InterPro" id="IPR037000">
    <property type="entry name" value="Ski_DNA-bd_sf"/>
</dbReference>
<dbReference type="PANTHER" id="PTHR10005:SF3">
    <property type="entry name" value="SKI-LIKE PROTEIN"/>
    <property type="match status" value="1"/>
</dbReference>
<dbReference type="SUPFAM" id="SSF46955">
    <property type="entry name" value="Putative DNA-binding domain"/>
    <property type="match status" value="1"/>
</dbReference>
<dbReference type="SUPFAM" id="SSF63763">
    <property type="entry name" value="SAND domain-like"/>
    <property type="match status" value="1"/>
</dbReference>
<dbReference type="CTD" id="6498"/>
<dbReference type="Pfam" id="PF02437">
    <property type="entry name" value="Ski_Sno_DHD"/>
    <property type="match status" value="1"/>
</dbReference>
<dbReference type="GO" id="GO:0046332">
    <property type="term" value="F:SMAD binding"/>
    <property type="evidence" value="ECO:0007669"/>
    <property type="project" value="InterPro"/>
</dbReference>
<evidence type="ECO:0000259" key="4">
    <source>
        <dbReference type="SMART" id="SM01046"/>
    </source>
</evidence>
<dbReference type="InterPro" id="IPR010919">
    <property type="entry name" value="SAND-like_dom_sf"/>
</dbReference>